<name>A0A8S3VNR1_MYTED</name>
<dbReference type="AlphaFoldDB" id="A0A8S3VNR1"/>
<evidence type="ECO:0000313" key="1">
    <source>
        <dbReference type="EMBL" id="CAG2256929.1"/>
    </source>
</evidence>
<comment type="caution">
    <text evidence="1">The sequence shown here is derived from an EMBL/GenBank/DDBJ whole genome shotgun (WGS) entry which is preliminary data.</text>
</comment>
<dbReference type="InterPro" id="IPR036322">
    <property type="entry name" value="WD40_repeat_dom_sf"/>
</dbReference>
<proteinExistence type="predicted"/>
<gene>
    <name evidence="1" type="ORF">MEDL_68175</name>
</gene>
<organism evidence="1 2">
    <name type="scientific">Mytilus edulis</name>
    <name type="common">Blue mussel</name>
    <dbReference type="NCBI Taxonomy" id="6550"/>
    <lineage>
        <taxon>Eukaryota</taxon>
        <taxon>Metazoa</taxon>
        <taxon>Spiralia</taxon>
        <taxon>Lophotrochozoa</taxon>
        <taxon>Mollusca</taxon>
        <taxon>Bivalvia</taxon>
        <taxon>Autobranchia</taxon>
        <taxon>Pteriomorphia</taxon>
        <taxon>Mytilida</taxon>
        <taxon>Mytiloidea</taxon>
        <taxon>Mytilidae</taxon>
        <taxon>Mytilinae</taxon>
        <taxon>Mytilus</taxon>
    </lineage>
</organism>
<reference evidence="1" key="1">
    <citation type="submission" date="2021-03" db="EMBL/GenBank/DDBJ databases">
        <authorList>
            <person name="Bekaert M."/>
        </authorList>
    </citation>
    <scope>NUCLEOTIDE SEQUENCE</scope>
</reference>
<keyword evidence="2" id="KW-1185">Reference proteome</keyword>
<dbReference type="SUPFAM" id="SSF50978">
    <property type="entry name" value="WD40 repeat-like"/>
    <property type="match status" value="1"/>
</dbReference>
<dbReference type="Proteomes" id="UP000683360">
    <property type="component" value="Unassembled WGS sequence"/>
</dbReference>
<evidence type="ECO:0000313" key="2">
    <source>
        <dbReference type="Proteomes" id="UP000683360"/>
    </source>
</evidence>
<accession>A0A8S3VNR1</accession>
<sequence length="181" mass="19952">MHKVAQEKSSKLEGIGNIYLSHDLNDKFTGAIDLGDKLSGLICLMDGKVIIVIKKEGRVLILQPDGSLQKCLSVKGLAFGVTQTSKEIIALTYPNEKSVKLVNITDDMIIKVIKLDKKCYGLSYGNNSIAIGLSDGEMKQIRVIDLNGITLNSIKVDIKHDIETLVYTDGELYILTRTKEK</sequence>
<protein>
    <submittedName>
        <fullName evidence="1">Uncharacterized protein</fullName>
    </submittedName>
</protein>
<dbReference type="OrthoDB" id="6046813at2759"/>
<dbReference type="EMBL" id="CAJPWZ010003318">
    <property type="protein sequence ID" value="CAG2256929.1"/>
    <property type="molecule type" value="Genomic_DNA"/>
</dbReference>